<protein>
    <recommendedName>
        <fullName evidence="13">ATP-dependent DNA helicase</fullName>
        <ecNumber evidence="13">5.6.2.4</ecNumber>
    </recommendedName>
</protein>
<feature type="domain" description="Helicase C-terminal" evidence="17">
    <location>
        <begin position="416"/>
        <end position="566"/>
    </location>
</feature>
<evidence type="ECO:0000259" key="15">
    <source>
        <dbReference type="PROSITE" id="PS51192"/>
    </source>
</evidence>
<dbReference type="NCBIfam" id="TIGR00614">
    <property type="entry name" value="recQ_fam"/>
    <property type="match status" value="1"/>
</dbReference>
<comment type="catalytic activity">
    <reaction evidence="11 13">
        <text>Couples ATP hydrolysis with the unwinding of duplex DNA by translocating in the 3'-5' direction.</text>
        <dbReference type="EC" id="5.6.2.4"/>
    </reaction>
</comment>
<keyword evidence="5 13" id="KW-0378">Hydrolase</keyword>
<evidence type="ECO:0000256" key="4">
    <source>
        <dbReference type="ARBA" id="ARBA00022741"/>
    </source>
</evidence>
<evidence type="ECO:0000256" key="9">
    <source>
        <dbReference type="ARBA" id="ARBA00023235"/>
    </source>
</evidence>
<dbReference type="PROSITE" id="PS51193">
    <property type="entry name" value="HELICASE_ATP_BIND_2"/>
    <property type="match status" value="1"/>
</dbReference>
<evidence type="ECO:0000256" key="13">
    <source>
        <dbReference type="RuleBase" id="RU364117"/>
    </source>
</evidence>
<keyword evidence="7 13" id="KW-0067">ATP-binding</keyword>
<evidence type="ECO:0000256" key="8">
    <source>
        <dbReference type="ARBA" id="ARBA00023125"/>
    </source>
</evidence>
<dbReference type="CDD" id="cd18794">
    <property type="entry name" value="SF2_C_RecQ"/>
    <property type="match status" value="1"/>
</dbReference>
<dbReference type="AlphaFoldDB" id="R0I1B9"/>
<dbReference type="GO" id="GO:0005737">
    <property type="term" value="C:cytoplasm"/>
    <property type="evidence" value="ECO:0007669"/>
    <property type="project" value="TreeGrafter"/>
</dbReference>
<dbReference type="GO" id="GO:0005634">
    <property type="term" value="C:nucleus"/>
    <property type="evidence" value="ECO:0007669"/>
    <property type="project" value="UniProtKB-SubCell"/>
</dbReference>
<dbReference type="Pfam" id="PF16124">
    <property type="entry name" value="RecQ_Zn_bind"/>
    <property type="match status" value="1"/>
</dbReference>
<accession>R0I1B9</accession>
<keyword evidence="4 13" id="KW-0547">Nucleotide-binding</keyword>
<comment type="catalytic activity">
    <reaction evidence="12 13">
        <text>ATP + H2O = ADP + phosphate + H(+)</text>
        <dbReference type="Rhea" id="RHEA:13065"/>
        <dbReference type="ChEBI" id="CHEBI:15377"/>
        <dbReference type="ChEBI" id="CHEBI:15378"/>
        <dbReference type="ChEBI" id="CHEBI:30616"/>
        <dbReference type="ChEBI" id="CHEBI:43474"/>
        <dbReference type="ChEBI" id="CHEBI:456216"/>
    </reaction>
</comment>
<dbReference type="STRING" id="81985.R0I1B9"/>
<dbReference type="GO" id="GO:0005524">
    <property type="term" value="F:ATP binding"/>
    <property type="evidence" value="ECO:0007669"/>
    <property type="project" value="UniProtKB-KW"/>
</dbReference>
<keyword evidence="10 13" id="KW-0539">Nucleus</keyword>
<evidence type="ECO:0000256" key="7">
    <source>
        <dbReference type="ARBA" id="ARBA00022840"/>
    </source>
</evidence>
<dbReference type="InterPro" id="IPR001650">
    <property type="entry name" value="Helicase_C-like"/>
</dbReference>
<evidence type="ECO:0000256" key="11">
    <source>
        <dbReference type="ARBA" id="ARBA00034617"/>
    </source>
</evidence>
<sequence>MKDQDLELEKARLISLATKLGFDDDSAKKCLDRFVALYGDDGRDFITVELCGDDFLAALADFEEGTEEWDDIQAIESEAQGTLAEMFDQANSIDDGFKTDDDDDSRVQVHVIEDSPEPKKIPEIMELDSSSDLEDIEKRFKVPRRSQTSSRNYSLRSMDNSMEDSVSTISSRNPSVQISDKDLETPSYEELQALDDLEFANLVIFGNKVFRPLQHQACRASMEKKDCFVLMPTGGGKSLCYQLPATLKAGVTIVISPLLSLIQDQIVALNLKYGIPATFLNSQQTSSQAAAVLQELRRDNPSCKLLYVTPEKIAGSSSFLETLRCLDRKGLLAGFVVDEAHCVSQWGHDFRPDYRELGCLKQNFPRVPVMALTATATESVCQDVIKSLRIPRAPVLKMSFDRTNLKYEVIVKTKEPLKQLQELLRDRFKDQSGIVYCLSKSECVDVAKFLNEKCKVKTVYYHAGMPAKQRVDVQRKWQTGEVRIVCATIAFGMGIDKADVRFVIHNTLSKAVESYYQESGRAGRDGLQAQCICLYQKKDFSRVVCMLRNGQGRNMDRFKSAMAQAKKMQQYCELKTECRRQMLLEYFGESFDRKICKSSLNPCDNCEKS</sequence>
<dbReference type="InterPro" id="IPR004589">
    <property type="entry name" value="DNA_helicase_ATP-dep_RecQ"/>
</dbReference>
<keyword evidence="3" id="KW-0479">Metal-binding</keyword>
<dbReference type="Gene3D" id="3.40.50.300">
    <property type="entry name" value="P-loop containing nucleotide triphosphate hydrolases"/>
    <property type="match status" value="2"/>
</dbReference>
<dbReference type="InterPro" id="IPR014013">
    <property type="entry name" value="Helic_SF1/SF2_ATP-bd_DinG/Rad3"/>
</dbReference>
<comment type="similarity">
    <text evidence="2 13">Belongs to the helicase family. RecQ subfamily.</text>
</comment>
<name>R0I1B9_9BRAS</name>
<evidence type="ECO:0000259" key="17">
    <source>
        <dbReference type="PROSITE" id="PS51194"/>
    </source>
</evidence>
<dbReference type="Pfam" id="PF00271">
    <property type="entry name" value="Helicase_C"/>
    <property type="match status" value="1"/>
</dbReference>
<comment type="subcellular location">
    <subcellularLocation>
        <location evidence="1 13">Nucleus</location>
    </subcellularLocation>
</comment>
<evidence type="ECO:0000256" key="12">
    <source>
        <dbReference type="ARBA" id="ARBA00049360"/>
    </source>
</evidence>
<keyword evidence="19" id="KW-1185">Reference proteome</keyword>
<dbReference type="SUPFAM" id="SSF52540">
    <property type="entry name" value="P-loop containing nucleoside triphosphate hydrolases"/>
    <property type="match status" value="1"/>
</dbReference>
<proteinExistence type="inferred from homology"/>
<dbReference type="GO" id="GO:0046872">
    <property type="term" value="F:metal ion binding"/>
    <property type="evidence" value="ECO:0007669"/>
    <property type="project" value="UniProtKB-KW"/>
</dbReference>
<dbReference type="PROSITE" id="PS51194">
    <property type="entry name" value="HELICASE_CTER"/>
    <property type="match status" value="1"/>
</dbReference>
<gene>
    <name evidence="18" type="ORF">CARUB_v10013254mg</name>
</gene>
<dbReference type="SMART" id="SM00487">
    <property type="entry name" value="DEXDc"/>
    <property type="match status" value="1"/>
</dbReference>
<dbReference type="Pfam" id="PF00270">
    <property type="entry name" value="DEAD"/>
    <property type="match status" value="1"/>
</dbReference>
<dbReference type="FunFam" id="3.40.50.300:FF:001421">
    <property type="entry name" value="ATP-dependent DNA helicase"/>
    <property type="match status" value="1"/>
</dbReference>
<evidence type="ECO:0000313" key="19">
    <source>
        <dbReference type="Proteomes" id="UP000029121"/>
    </source>
</evidence>
<dbReference type="PROSITE" id="PS51192">
    <property type="entry name" value="HELICASE_ATP_BIND_1"/>
    <property type="match status" value="1"/>
</dbReference>
<reference evidence="19" key="1">
    <citation type="journal article" date="2013" name="Nat. Genet.">
        <title>The Capsella rubella genome and the genomic consequences of rapid mating system evolution.</title>
        <authorList>
            <person name="Slotte T."/>
            <person name="Hazzouri K.M."/>
            <person name="Agren J.A."/>
            <person name="Koenig D."/>
            <person name="Maumus F."/>
            <person name="Guo Y.L."/>
            <person name="Steige K."/>
            <person name="Platts A.E."/>
            <person name="Escobar J.S."/>
            <person name="Newman L.K."/>
            <person name="Wang W."/>
            <person name="Mandakova T."/>
            <person name="Vello E."/>
            <person name="Smith L.M."/>
            <person name="Henz S.R."/>
            <person name="Steffen J."/>
            <person name="Takuno S."/>
            <person name="Brandvain Y."/>
            <person name="Coop G."/>
            <person name="Andolfatto P."/>
            <person name="Hu T.T."/>
            <person name="Blanchette M."/>
            <person name="Clark R.M."/>
            <person name="Quesneville H."/>
            <person name="Nordborg M."/>
            <person name="Gaut B.S."/>
            <person name="Lysak M.A."/>
            <person name="Jenkins J."/>
            <person name="Grimwood J."/>
            <person name="Chapman J."/>
            <person name="Prochnik S."/>
            <person name="Shu S."/>
            <person name="Rokhsar D."/>
            <person name="Schmutz J."/>
            <person name="Weigel D."/>
            <person name="Wright S.I."/>
        </authorList>
    </citation>
    <scope>NUCLEOTIDE SEQUENCE [LARGE SCALE GENOMIC DNA]</scope>
    <source>
        <strain evidence="19">cv. Monte Gargano</strain>
    </source>
</reference>
<dbReference type="GO" id="GO:0000724">
    <property type="term" value="P:double-strand break repair via homologous recombination"/>
    <property type="evidence" value="ECO:0007669"/>
    <property type="project" value="TreeGrafter"/>
</dbReference>
<keyword evidence="9" id="KW-0413">Isomerase</keyword>
<dbReference type="InterPro" id="IPR027417">
    <property type="entry name" value="P-loop_NTPase"/>
</dbReference>
<feature type="compositionally biased region" description="Polar residues" evidence="14">
    <location>
        <begin position="159"/>
        <end position="178"/>
    </location>
</feature>
<dbReference type="EMBL" id="KB870807">
    <property type="protein sequence ID" value="EOA30148.1"/>
    <property type="molecule type" value="Genomic_DNA"/>
</dbReference>
<dbReference type="PANTHER" id="PTHR13710:SF153">
    <property type="entry name" value="RECQ-LIKE DNA HELICASE BLM"/>
    <property type="match status" value="1"/>
</dbReference>
<dbReference type="OrthoDB" id="10261556at2759"/>
<organism evidence="18 19">
    <name type="scientific">Capsella rubella</name>
    <dbReference type="NCBI Taxonomy" id="81985"/>
    <lineage>
        <taxon>Eukaryota</taxon>
        <taxon>Viridiplantae</taxon>
        <taxon>Streptophyta</taxon>
        <taxon>Embryophyta</taxon>
        <taxon>Tracheophyta</taxon>
        <taxon>Spermatophyta</taxon>
        <taxon>Magnoliopsida</taxon>
        <taxon>eudicotyledons</taxon>
        <taxon>Gunneridae</taxon>
        <taxon>Pentapetalae</taxon>
        <taxon>rosids</taxon>
        <taxon>malvids</taxon>
        <taxon>Brassicales</taxon>
        <taxon>Brassicaceae</taxon>
        <taxon>Camelineae</taxon>
        <taxon>Capsella</taxon>
    </lineage>
</organism>
<evidence type="ECO:0000256" key="3">
    <source>
        <dbReference type="ARBA" id="ARBA00022723"/>
    </source>
</evidence>
<dbReference type="GO" id="GO:0009378">
    <property type="term" value="F:four-way junction helicase activity"/>
    <property type="evidence" value="ECO:0007669"/>
    <property type="project" value="TreeGrafter"/>
</dbReference>
<dbReference type="SMART" id="SM00490">
    <property type="entry name" value="HELICc"/>
    <property type="match status" value="1"/>
</dbReference>
<dbReference type="CDD" id="cd17920">
    <property type="entry name" value="DEXHc_RecQ"/>
    <property type="match status" value="1"/>
</dbReference>
<evidence type="ECO:0000256" key="14">
    <source>
        <dbReference type="SAM" id="MobiDB-lite"/>
    </source>
</evidence>
<dbReference type="GO" id="GO:0043138">
    <property type="term" value="F:3'-5' DNA helicase activity"/>
    <property type="evidence" value="ECO:0007669"/>
    <property type="project" value="UniProtKB-EC"/>
</dbReference>
<dbReference type="Proteomes" id="UP000029121">
    <property type="component" value="Unassembled WGS sequence"/>
</dbReference>
<evidence type="ECO:0000313" key="18">
    <source>
        <dbReference type="EMBL" id="EOA30148.1"/>
    </source>
</evidence>
<dbReference type="FunFam" id="3.40.50.300:FF:000444">
    <property type="entry name" value="ATP-dependent DNA helicase"/>
    <property type="match status" value="1"/>
</dbReference>
<dbReference type="GO" id="GO:0005694">
    <property type="term" value="C:chromosome"/>
    <property type="evidence" value="ECO:0007669"/>
    <property type="project" value="TreeGrafter"/>
</dbReference>
<evidence type="ECO:0000256" key="5">
    <source>
        <dbReference type="ARBA" id="ARBA00022801"/>
    </source>
</evidence>
<feature type="domain" description="Helicase ATP-binding" evidence="16">
    <location>
        <begin position="188"/>
        <end position="553"/>
    </location>
</feature>
<dbReference type="InterPro" id="IPR014001">
    <property type="entry name" value="Helicase_ATP-bd"/>
</dbReference>
<evidence type="ECO:0000256" key="10">
    <source>
        <dbReference type="ARBA" id="ARBA00023242"/>
    </source>
</evidence>
<evidence type="ECO:0000259" key="16">
    <source>
        <dbReference type="PROSITE" id="PS51193"/>
    </source>
</evidence>
<dbReference type="PANTHER" id="PTHR13710">
    <property type="entry name" value="DNA HELICASE RECQ FAMILY MEMBER"/>
    <property type="match status" value="1"/>
</dbReference>
<feature type="region of interest" description="Disordered" evidence="14">
    <location>
        <begin position="159"/>
        <end position="179"/>
    </location>
</feature>
<dbReference type="EC" id="5.6.2.4" evidence="13"/>
<evidence type="ECO:0000256" key="2">
    <source>
        <dbReference type="ARBA" id="ARBA00005446"/>
    </source>
</evidence>
<feature type="domain" description="Helicase ATP-binding" evidence="15">
    <location>
        <begin position="218"/>
        <end position="394"/>
    </location>
</feature>
<dbReference type="GO" id="GO:0003677">
    <property type="term" value="F:DNA binding"/>
    <property type="evidence" value="ECO:0007669"/>
    <property type="project" value="UniProtKB-KW"/>
</dbReference>
<evidence type="ECO:0000256" key="1">
    <source>
        <dbReference type="ARBA" id="ARBA00004123"/>
    </source>
</evidence>
<dbReference type="InterPro" id="IPR032284">
    <property type="entry name" value="RecQ_Zn-bd"/>
</dbReference>
<dbReference type="eggNOG" id="KOG0351">
    <property type="taxonomic scope" value="Eukaryota"/>
</dbReference>
<dbReference type="InterPro" id="IPR011545">
    <property type="entry name" value="DEAD/DEAH_box_helicase_dom"/>
</dbReference>
<dbReference type="KEGG" id="crb:17892707"/>
<dbReference type="GO" id="GO:0016887">
    <property type="term" value="F:ATP hydrolysis activity"/>
    <property type="evidence" value="ECO:0007669"/>
    <property type="project" value="RHEA"/>
</dbReference>
<evidence type="ECO:0000256" key="6">
    <source>
        <dbReference type="ARBA" id="ARBA00022806"/>
    </source>
</evidence>
<keyword evidence="8" id="KW-0238">DNA-binding</keyword>
<keyword evidence="6 13" id="KW-0347">Helicase</keyword>